<feature type="transmembrane region" description="Helical" evidence="1">
    <location>
        <begin position="194"/>
        <end position="215"/>
    </location>
</feature>
<dbReference type="EMBL" id="MCFG01000074">
    <property type="protein sequence ID" value="ORX83384.1"/>
    <property type="molecule type" value="Genomic_DNA"/>
</dbReference>
<evidence type="ECO:0000256" key="1">
    <source>
        <dbReference type="SAM" id="Phobius"/>
    </source>
</evidence>
<dbReference type="GO" id="GO:0005975">
    <property type="term" value="P:carbohydrate metabolic process"/>
    <property type="evidence" value="ECO:0007669"/>
    <property type="project" value="InterPro"/>
</dbReference>
<dbReference type="Gene3D" id="3.20.20.370">
    <property type="entry name" value="Glycoside hydrolase/deacetylase"/>
    <property type="match status" value="1"/>
</dbReference>
<keyword evidence="1" id="KW-0812">Transmembrane</keyword>
<keyword evidence="1" id="KW-0472">Membrane</keyword>
<reference evidence="2 3" key="1">
    <citation type="submission" date="2016-08" db="EMBL/GenBank/DDBJ databases">
        <title>A Parts List for Fungal Cellulosomes Revealed by Comparative Genomics.</title>
        <authorList>
            <consortium name="DOE Joint Genome Institute"/>
            <person name="Haitjema C.H."/>
            <person name="Gilmore S.P."/>
            <person name="Henske J.K."/>
            <person name="Solomon K.V."/>
            <person name="De Groot R."/>
            <person name="Kuo A."/>
            <person name="Mondo S.J."/>
            <person name="Salamov A.A."/>
            <person name="Labutti K."/>
            <person name="Zhao Z."/>
            <person name="Chiniquy J."/>
            <person name="Barry K."/>
            <person name="Brewer H.M."/>
            <person name="Purvine S.O."/>
            <person name="Wright A.T."/>
            <person name="Boxma B."/>
            <person name="Van Alen T."/>
            <person name="Hackstein J.H."/>
            <person name="Baker S.E."/>
            <person name="Grigoriev I.V."/>
            <person name="O'Malley M.A."/>
        </authorList>
    </citation>
    <scope>NUCLEOTIDE SEQUENCE [LARGE SCALE GENOMIC DNA]</scope>
    <source>
        <strain evidence="2 3">S4</strain>
    </source>
</reference>
<comment type="caution">
    <text evidence="2">The sequence shown here is derived from an EMBL/GenBank/DDBJ whole genome shotgun (WGS) entry which is preliminary data.</text>
</comment>
<organism evidence="2 3">
    <name type="scientific">Anaeromyces robustus</name>
    <dbReference type="NCBI Taxonomy" id="1754192"/>
    <lineage>
        <taxon>Eukaryota</taxon>
        <taxon>Fungi</taxon>
        <taxon>Fungi incertae sedis</taxon>
        <taxon>Chytridiomycota</taxon>
        <taxon>Chytridiomycota incertae sedis</taxon>
        <taxon>Neocallimastigomycetes</taxon>
        <taxon>Neocallimastigales</taxon>
        <taxon>Neocallimastigaceae</taxon>
        <taxon>Anaeromyces</taxon>
    </lineage>
</organism>
<evidence type="ECO:0000313" key="2">
    <source>
        <dbReference type="EMBL" id="ORX83384.1"/>
    </source>
</evidence>
<name>A0A1Y1XDD3_9FUNG</name>
<dbReference type="AlphaFoldDB" id="A0A1Y1XDD3"/>
<gene>
    <name evidence="2" type="ORF">BCR32DRAFT_278084</name>
</gene>
<keyword evidence="1" id="KW-1133">Transmembrane helix</keyword>
<proteinExistence type="predicted"/>
<protein>
    <submittedName>
        <fullName evidence="2">Uncharacterized protein</fullName>
    </submittedName>
</protein>
<keyword evidence="3" id="KW-1185">Reference proteome</keyword>
<sequence>MSKIRLHHNIIQTQNVLILNGKRKIYPNNIPLVFNILKKENVIATLFVNELIKENDKGHIVVSHIYDHPDDNITLSANENLTVIRKKLNKLKEFGTSKTNTTANYLYTLDCSDLSKDSIIALNHDINKITSKHNLELIIPIIRVRGKKFVTIDEMSRYEMDIVTGNTTIIEKAIPSVIPLSLDPKSNLKTSRSITQTASIFFILVLAVALSLITFF</sequence>
<reference evidence="2 3" key="2">
    <citation type="submission" date="2016-08" db="EMBL/GenBank/DDBJ databases">
        <title>Pervasive Adenine N6-methylation of Active Genes in Fungi.</title>
        <authorList>
            <consortium name="DOE Joint Genome Institute"/>
            <person name="Mondo S.J."/>
            <person name="Dannebaum R.O."/>
            <person name="Kuo R.C."/>
            <person name="Labutti K."/>
            <person name="Haridas S."/>
            <person name="Kuo A."/>
            <person name="Salamov A."/>
            <person name="Ahrendt S.R."/>
            <person name="Lipzen A."/>
            <person name="Sullivan W."/>
            <person name="Andreopoulos W.B."/>
            <person name="Clum A."/>
            <person name="Lindquist E."/>
            <person name="Daum C."/>
            <person name="Ramamoorthy G.K."/>
            <person name="Gryganskyi A."/>
            <person name="Culley D."/>
            <person name="Magnuson J.K."/>
            <person name="James T.Y."/>
            <person name="O'Malley M.A."/>
            <person name="Stajich J.E."/>
            <person name="Spatafora J.W."/>
            <person name="Visel A."/>
            <person name="Grigoriev I.V."/>
        </authorList>
    </citation>
    <scope>NUCLEOTIDE SEQUENCE [LARGE SCALE GENOMIC DNA]</scope>
    <source>
        <strain evidence="2 3">S4</strain>
    </source>
</reference>
<dbReference type="STRING" id="1754192.A0A1Y1XDD3"/>
<dbReference type="SUPFAM" id="SSF88713">
    <property type="entry name" value="Glycoside hydrolase/deacetylase"/>
    <property type="match status" value="1"/>
</dbReference>
<dbReference type="OrthoDB" id="5547340at2759"/>
<dbReference type="Proteomes" id="UP000193944">
    <property type="component" value="Unassembled WGS sequence"/>
</dbReference>
<dbReference type="InterPro" id="IPR011330">
    <property type="entry name" value="Glyco_hydro/deAcase_b/a-brl"/>
</dbReference>
<accession>A0A1Y1XDD3</accession>
<evidence type="ECO:0000313" key="3">
    <source>
        <dbReference type="Proteomes" id="UP000193944"/>
    </source>
</evidence>